<evidence type="ECO:0000256" key="8">
    <source>
        <dbReference type="ARBA" id="ARBA00023004"/>
    </source>
</evidence>
<dbReference type="Gene3D" id="1.10.630.10">
    <property type="entry name" value="Cytochrome P450"/>
    <property type="match status" value="1"/>
</dbReference>
<reference evidence="14 15" key="1">
    <citation type="journal article" date="2021" name="Comput. Struct. Biotechnol. J.">
        <title>De novo genome assembly of the potent medicinal plant Rehmannia glutinosa using nanopore technology.</title>
        <authorList>
            <person name="Ma L."/>
            <person name="Dong C."/>
            <person name="Song C."/>
            <person name="Wang X."/>
            <person name="Zheng X."/>
            <person name="Niu Y."/>
            <person name="Chen S."/>
            <person name="Feng W."/>
        </authorList>
    </citation>
    <scope>NUCLEOTIDE SEQUENCE [LARGE SCALE GENOMIC DNA]</scope>
    <source>
        <strain evidence="14">DH-2019</strain>
    </source>
</reference>
<evidence type="ECO:0000256" key="9">
    <source>
        <dbReference type="ARBA" id="ARBA00023033"/>
    </source>
</evidence>
<keyword evidence="6 13" id="KW-1133">Transmembrane helix</keyword>
<evidence type="ECO:0000256" key="11">
    <source>
        <dbReference type="RuleBase" id="RU000461"/>
    </source>
</evidence>
<evidence type="ECO:0000256" key="4">
    <source>
        <dbReference type="ARBA" id="ARBA00022692"/>
    </source>
</evidence>
<dbReference type="EMBL" id="JABTTQ020000005">
    <property type="protein sequence ID" value="KAK6155688.1"/>
    <property type="molecule type" value="Genomic_DNA"/>
</dbReference>
<evidence type="ECO:0000256" key="3">
    <source>
        <dbReference type="ARBA" id="ARBA00022617"/>
    </source>
</evidence>
<dbReference type="InterPro" id="IPR036396">
    <property type="entry name" value="Cyt_P450_sf"/>
</dbReference>
<evidence type="ECO:0000256" key="12">
    <source>
        <dbReference type="SAM" id="MobiDB-lite"/>
    </source>
</evidence>
<feature type="region of interest" description="Disordered" evidence="12">
    <location>
        <begin position="249"/>
        <end position="276"/>
    </location>
</feature>
<dbReference type="SUPFAM" id="SSF48264">
    <property type="entry name" value="Cytochrome P450"/>
    <property type="match status" value="1"/>
</dbReference>
<evidence type="ECO:0000313" key="15">
    <source>
        <dbReference type="Proteomes" id="UP001318860"/>
    </source>
</evidence>
<evidence type="ECO:0000313" key="14">
    <source>
        <dbReference type="EMBL" id="KAK6155688.1"/>
    </source>
</evidence>
<sequence>MESSSSLQFFVALSLAMGVAYLLLVMVVILLFSWWVMPCLAHRKLKANGFSGPKPSFPLGNLNDMKKLKMTTNISSSSSSSSLIISNDIHSTHFRTLLAGKNCTVRNVGPDFRSILYRKVFVYWLGTEPFLYIAEPEFLKKMSAEIRGKSWGKPNVFKHDREPMFGQGLLMVEGEDWVRHRHVITPAFSPANLKAMGSLMVDSAKNMLDRWTGLINSGQPEIDAEREIIKDRRRNNRQDKLRSKLLKRKKSARKIKRDANHALQNQPPRRVPFGKFLNPKQNLKAKTLGKEVDELLRSIITERREKPRTGNKPEQDLLGLLLADNTVDGRKKRALTTKELVDECKTFFFGGHETTALALTWTLLLLGLHPEWQEELREEIKHVVGDGEIVDATMLVGLKKMEWVMNEVLRLYPPAPNVQRQARQDIQVDNLVIPNGTNMWIDVVSMHHDENLWGKDVNEFKPERFKDNIHGGCNHKMGFLPFGFGGRMCVGKNLTNMEYKIVLTLILSRFSFSIP</sequence>
<organism evidence="14 15">
    <name type="scientific">Rehmannia glutinosa</name>
    <name type="common">Chinese foxglove</name>
    <dbReference type="NCBI Taxonomy" id="99300"/>
    <lineage>
        <taxon>Eukaryota</taxon>
        <taxon>Viridiplantae</taxon>
        <taxon>Streptophyta</taxon>
        <taxon>Embryophyta</taxon>
        <taxon>Tracheophyta</taxon>
        <taxon>Spermatophyta</taxon>
        <taxon>Magnoliopsida</taxon>
        <taxon>eudicotyledons</taxon>
        <taxon>Gunneridae</taxon>
        <taxon>Pentapetalae</taxon>
        <taxon>asterids</taxon>
        <taxon>lamiids</taxon>
        <taxon>Lamiales</taxon>
        <taxon>Orobanchaceae</taxon>
        <taxon>Rehmannieae</taxon>
        <taxon>Rehmannia</taxon>
    </lineage>
</organism>
<protein>
    <submittedName>
        <fullName evidence="14">Uncharacterized protein</fullName>
    </submittedName>
</protein>
<dbReference type="PROSITE" id="PS00086">
    <property type="entry name" value="CYTOCHROME_P450"/>
    <property type="match status" value="1"/>
</dbReference>
<dbReference type="Proteomes" id="UP001318860">
    <property type="component" value="Unassembled WGS sequence"/>
</dbReference>
<dbReference type="PANTHER" id="PTHR24282:SF15">
    <property type="entry name" value="CYTOCHROME P450, FAMILY 715, SUBFAMILY A, POLYPEPTIDE 1"/>
    <property type="match status" value="1"/>
</dbReference>
<keyword evidence="5 11" id="KW-0479">Metal-binding</keyword>
<comment type="subcellular location">
    <subcellularLocation>
        <location evidence="1">Membrane</location>
        <topology evidence="1">Single-pass membrane protein</topology>
    </subcellularLocation>
</comment>
<keyword evidence="15" id="KW-1185">Reference proteome</keyword>
<keyword evidence="10 13" id="KW-0472">Membrane</keyword>
<evidence type="ECO:0000256" key="2">
    <source>
        <dbReference type="ARBA" id="ARBA00010617"/>
    </source>
</evidence>
<dbReference type="PRINTS" id="PR00463">
    <property type="entry name" value="EP450I"/>
</dbReference>
<keyword evidence="9 11" id="KW-0503">Monooxygenase</keyword>
<keyword evidence="8 11" id="KW-0408">Iron</keyword>
<dbReference type="InterPro" id="IPR002401">
    <property type="entry name" value="Cyt_P450_E_grp-I"/>
</dbReference>
<evidence type="ECO:0000256" key="1">
    <source>
        <dbReference type="ARBA" id="ARBA00004167"/>
    </source>
</evidence>
<evidence type="ECO:0000256" key="6">
    <source>
        <dbReference type="ARBA" id="ARBA00022989"/>
    </source>
</evidence>
<comment type="caution">
    <text evidence="14">The sequence shown here is derived from an EMBL/GenBank/DDBJ whole genome shotgun (WGS) entry which is preliminary data.</text>
</comment>
<accession>A0ABR0X8R2</accession>
<gene>
    <name evidence="14" type="ORF">DH2020_009936</name>
</gene>
<evidence type="ECO:0000256" key="5">
    <source>
        <dbReference type="ARBA" id="ARBA00022723"/>
    </source>
</evidence>
<proteinExistence type="inferred from homology"/>
<dbReference type="InterPro" id="IPR017972">
    <property type="entry name" value="Cyt_P450_CS"/>
</dbReference>
<name>A0ABR0X8R2_REHGL</name>
<evidence type="ECO:0000256" key="7">
    <source>
        <dbReference type="ARBA" id="ARBA00023002"/>
    </source>
</evidence>
<dbReference type="PANTHER" id="PTHR24282">
    <property type="entry name" value="CYTOCHROME P450 FAMILY MEMBER"/>
    <property type="match status" value="1"/>
</dbReference>
<comment type="similarity">
    <text evidence="2 11">Belongs to the cytochrome P450 family.</text>
</comment>
<dbReference type="Pfam" id="PF00067">
    <property type="entry name" value="p450"/>
    <property type="match status" value="1"/>
</dbReference>
<keyword evidence="3 11" id="KW-0349">Heme</keyword>
<evidence type="ECO:0000256" key="13">
    <source>
        <dbReference type="SAM" id="Phobius"/>
    </source>
</evidence>
<keyword evidence="7 11" id="KW-0560">Oxidoreductase</keyword>
<dbReference type="PRINTS" id="PR00385">
    <property type="entry name" value="P450"/>
</dbReference>
<evidence type="ECO:0000256" key="10">
    <source>
        <dbReference type="ARBA" id="ARBA00023136"/>
    </source>
</evidence>
<feature type="transmembrane region" description="Helical" evidence="13">
    <location>
        <begin position="7"/>
        <end position="36"/>
    </location>
</feature>
<dbReference type="InterPro" id="IPR001128">
    <property type="entry name" value="Cyt_P450"/>
</dbReference>
<dbReference type="InterPro" id="IPR050665">
    <property type="entry name" value="Cytochrome_P450_Monooxygen"/>
</dbReference>
<keyword evidence="4 13" id="KW-0812">Transmembrane</keyword>